<keyword evidence="4" id="KW-0804">Transcription</keyword>
<dbReference type="Gene3D" id="1.10.10.10">
    <property type="entry name" value="Winged helix-like DNA-binding domain superfamily/Winged helix DNA-binding domain"/>
    <property type="match status" value="1"/>
</dbReference>
<dbReference type="Proteomes" id="UP001196870">
    <property type="component" value="Unassembled WGS sequence"/>
</dbReference>
<dbReference type="Gene3D" id="3.40.190.290">
    <property type="match status" value="1"/>
</dbReference>
<evidence type="ECO:0000256" key="2">
    <source>
        <dbReference type="ARBA" id="ARBA00023015"/>
    </source>
</evidence>
<proteinExistence type="inferred from homology"/>
<protein>
    <submittedName>
        <fullName evidence="6">LysR family transcriptional regulator</fullName>
    </submittedName>
</protein>
<sequence length="298" mass="31146">MSDTGTPTIDQLRVFIAVADVGSFAGAGRALGRATSVVSYTIATLETQLGVSLFERGGSRLPRLTETGRAVLAEARAVAQGVDGLRARVNGLRRGLEAEVRLALDAMLPAARVADALKAFQAEFPTVALRLRSEALGAVTQLVLDRVVTIAVSGPPDATIGGIERVGAGHVDLVPVAAPGHPLATAGRNAPGAARDHVQLVLTDRSPRMLPDLGVVGTRSWRLADLASKHLLLLEGIGWGNMPLPMVRDDLGAGRLVQLDLPDCRGGPYRFDAIYRTDTPPGPAAAWLLARFVGQAAG</sequence>
<name>A0ABS5FAG6_9PROT</name>
<evidence type="ECO:0000256" key="3">
    <source>
        <dbReference type="ARBA" id="ARBA00023125"/>
    </source>
</evidence>
<dbReference type="InterPro" id="IPR036388">
    <property type="entry name" value="WH-like_DNA-bd_sf"/>
</dbReference>
<feature type="domain" description="HTH lysR-type" evidence="5">
    <location>
        <begin position="7"/>
        <end position="65"/>
    </location>
</feature>
<dbReference type="InterPro" id="IPR005119">
    <property type="entry name" value="LysR_subst-bd"/>
</dbReference>
<dbReference type="Pfam" id="PF03466">
    <property type="entry name" value="LysR_substrate"/>
    <property type="match status" value="1"/>
</dbReference>
<dbReference type="RefSeq" id="WP_211858566.1">
    <property type="nucleotide sequence ID" value="NZ_JAAGBB010000129.1"/>
</dbReference>
<dbReference type="Pfam" id="PF00126">
    <property type="entry name" value="HTH_1"/>
    <property type="match status" value="1"/>
</dbReference>
<comment type="similarity">
    <text evidence="1">Belongs to the LysR transcriptional regulatory family.</text>
</comment>
<dbReference type="PANTHER" id="PTHR30126:SF91">
    <property type="entry name" value="LYSR FAMILY TRANSCRIPTIONAL REGULATOR"/>
    <property type="match status" value="1"/>
</dbReference>
<reference evidence="7" key="1">
    <citation type="journal article" date="2021" name="Syst. Appl. Microbiol.">
        <title>Roseomonas hellenica sp. nov., isolated from roots of wild-growing Alkanna tinctoria.</title>
        <authorList>
            <person name="Rat A."/>
            <person name="Naranjo H.D."/>
            <person name="Lebbe L."/>
            <person name="Cnockaert M."/>
            <person name="Krigas N."/>
            <person name="Grigoriadou K."/>
            <person name="Maloupa E."/>
            <person name="Willems A."/>
        </authorList>
    </citation>
    <scope>NUCLEOTIDE SEQUENCE [LARGE SCALE GENOMIC DNA]</scope>
    <source>
        <strain evidence="7">LMG 31523</strain>
    </source>
</reference>
<evidence type="ECO:0000256" key="4">
    <source>
        <dbReference type="ARBA" id="ARBA00023163"/>
    </source>
</evidence>
<evidence type="ECO:0000313" key="6">
    <source>
        <dbReference type="EMBL" id="MBR0669491.1"/>
    </source>
</evidence>
<keyword evidence="7" id="KW-1185">Reference proteome</keyword>
<dbReference type="InterPro" id="IPR036390">
    <property type="entry name" value="WH_DNA-bd_sf"/>
</dbReference>
<dbReference type="SUPFAM" id="SSF53850">
    <property type="entry name" value="Periplasmic binding protein-like II"/>
    <property type="match status" value="1"/>
</dbReference>
<evidence type="ECO:0000259" key="5">
    <source>
        <dbReference type="PROSITE" id="PS50931"/>
    </source>
</evidence>
<dbReference type="SUPFAM" id="SSF46785">
    <property type="entry name" value="Winged helix' DNA-binding domain"/>
    <property type="match status" value="1"/>
</dbReference>
<dbReference type="InterPro" id="IPR000847">
    <property type="entry name" value="LysR_HTH_N"/>
</dbReference>
<dbReference type="PANTHER" id="PTHR30126">
    <property type="entry name" value="HTH-TYPE TRANSCRIPTIONAL REGULATOR"/>
    <property type="match status" value="1"/>
</dbReference>
<organism evidence="6 7">
    <name type="scientific">Plastoroseomonas hellenica</name>
    <dbReference type="NCBI Taxonomy" id="2687306"/>
    <lineage>
        <taxon>Bacteria</taxon>
        <taxon>Pseudomonadati</taxon>
        <taxon>Pseudomonadota</taxon>
        <taxon>Alphaproteobacteria</taxon>
        <taxon>Acetobacterales</taxon>
        <taxon>Acetobacteraceae</taxon>
        <taxon>Plastoroseomonas</taxon>
    </lineage>
</organism>
<evidence type="ECO:0000313" key="7">
    <source>
        <dbReference type="Proteomes" id="UP001196870"/>
    </source>
</evidence>
<keyword evidence="2" id="KW-0805">Transcription regulation</keyword>
<gene>
    <name evidence="6" type="ORF">GXW71_34435</name>
</gene>
<accession>A0ABS5FAG6</accession>
<keyword evidence="3" id="KW-0238">DNA-binding</keyword>
<dbReference type="PROSITE" id="PS50931">
    <property type="entry name" value="HTH_LYSR"/>
    <property type="match status" value="1"/>
</dbReference>
<dbReference type="EMBL" id="JAAGBB010000129">
    <property type="protein sequence ID" value="MBR0669491.1"/>
    <property type="molecule type" value="Genomic_DNA"/>
</dbReference>
<evidence type="ECO:0000256" key="1">
    <source>
        <dbReference type="ARBA" id="ARBA00009437"/>
    </source>
</evidence>
<comment type="caution">
    <text evidence="6">The sequence shown here is derived from an EMBL/GenBank/DDBJ whole genome shotgun (WGS) entry which is preliminary data.</text>
</comment>